<organism evidence="1">
    <name type="scientific">Ananas comosus var. bracteatus</name>
    <name type="common">red pineapple</name>
    <dbReference type="NCBI Taxonomy" id="296719"/>
    <lineage>
        <taxon>Eukaryota</taxon>
        <taxon>Viridiplantae</taxon>
        <taxon>Streptophyta</taxon>
        <taxon>Embryophyta</taxon>
        <taxon>Tracheophyta</taxon>
        <taxon>Spermatophyta</taxon>
        <taxon>Magnoliopsida</taxon>
        <taxon>Liliopsida</taxon>
        <taxon>Poales</taxon>
        <taxon>Bromeliaceae</taxon>
        <taxon>Bromelioideae</taxon>
        <taxon>Ananas</taxon>
    </lineage>
</organism>
<gene>
    <name evidence="1" type="ORF">CB5_LOCUS27080</name>
</gene>
<reference evidence="1" key="1">
    <citation type="submission" date="2020-07" db="EMBL/GenBank/DDBJ databases">
        <authorList>
            <person name="Lin J."/>
        </authorList>
    </citation>
    <scope>NUCLEOTIDE SEQUENCE</scope>
</reference>
<protein>
    <submittedName>
        <fullName evidence="1">Uncharacterized protein</fullName>
    </submittedName>
</protein>
<evidence type="ECO:0000313" key="1">
    <source>
        <dbReference type="EMBL" id="CAD1843869.1"/>
    </source>
</evidence>
<sequence>MKLYDFEHIVEQLRSSGVDLDENNLRLILFYSDLTRWNKILALIINMGEFSLLDLKLVGFILHHLGSVPTRWNVVVVSLGVIARKPRTWRDNFASRTVLCTPRFTGLI</sequence>
<dbReference type="AlphaFoldDB" id="A0A6V7QL59"/>
<accession>A0A6V7QL59</accession>
<dbReference type="EMBL" id="LR862137">
    <property type="protein sequence ID" value="CAD1843869.1"/>
    <property type="molecule type" value="Genomic_DNA"/>
</dbReference>
<proteinExistence type="predicted"/>
<name>A0A6V7QL59_ANACO</name>